<dbReference type="Gene3D" id="3.30.60.20">
    <property type="match status" value="1"/>
</dbReference>
<dbReference type="Pfam" id="PF00017">
    <property type="entry name" value="SH2"/>
    <property type="match status" value="1"/>
</dbReference>
<dbReference type="Pfam" id="PF00621">
    <property type="entry name" value="RhoGEF"/>
    <property type="match status" value="1"/>
</dbReference>
<feature type="domain" description="Phorbol-ester/DAG-type" evidence="15">
    <location>
        <begin position="483"/>
        <end position="532"/>
    </location>
</feature>
<dbReference type="InterPro" id="IPR037832">
    <property type="entry name" value="PH_Vav"/>
</dbReference>
<reference evidence="16" key="2">
    <citation type="submission" date="2020-01" db="EMBL/GenBank/DDBJ databases">
        <authorList>
            <person name="Korhonen P.K.K."/>
            <person name="Guangxu M.G."/>
            <person name="Wang T.W."/>
            <person name="Stroehlein A.J.S."/>
            <person name="Young N.D."/>
            <person name="Ang C.-S.A."/>
            <person name="Fernando D.W.F."/>
            <person name="Lu H.L."/>
            <person name="Taylor S.T."/>
            <person name="Ehtesham M.E.M."/>
            <person name="Najaraj S.H.N."/>
            <person name="Harsha G.H.G."/>
            <person name="Madugundu A.M."/>
            <person name="Renuse S.R."/>
            <person name="Holt D.H."/>
            <person name="Pandey A.P."/>
            <person name="Papenfuss A.P."/>
            <person name="Gasser R.B.G."/>
            <person name="Fischer K.F."/>
        </authorList>
    </citation>
    <scope>NUCLEOTIDE SEQUENCE</scope>
    <source>
        <strain evidence="16">SSS_KF_BRIS2020</strain>
    </source>
</reference>
<evidence type="ECO:0000259" key="13">
    <source>
        <dbReference type="PROSITE" id="PS50003"/>
    </source>
</evidence>
<evidence type="ECO:0000256" key="1">
    <source>
        <dbReference type="ARBA" id="ARBA00022443"/>
    </source>
</evidence>
<reference evidence="17" key="3">
    <citation type="submission" date="2022-06" db="UniProtKB">
        <authorList>
            <consortium name="EnsemblMetazoa"/>
        </authorList>
    </citation>
    <scope>IDENTIFICATION</scope>
</reference>
<protein>
    <submittedName>
        <fullName evidence="16">Protein vav</fullName>
    </submittedName>
</protein>
<evidence type="ECO:0000256" key="3">
    <source>
        <dbReference type="ARBA" id="ARBA00022658"/>
    </source>
</evidence>
<feature type="domain" description="SH3" evidence="12">
    <location>
        <begin position="896"/>
        <end position="960"/>
    </location>
</feature>
<name>A0A834RFY4_SARSC</name>
<evidence type="ECO:0000259" key="14">
    <source>
        <dbReference type="PROSITE" id="PS50010"/>
    </source>
</evidence>
<dbReference type="InterPro" id="IPR036028">
    <property type="entry name" value="SH3-like_dom_sf"/>
</dbReference>
<dbReference type="Gene3D" id="1.20.900.10">
    <property type="entry name" value="Dbl homology (DH) domain"/>
    <property type="match status" value="1"/>
</dbReference>
<dbReference type="PROSITE" id="PS00479">
    <property type="entry name" value="ZF_DAG_PE_1"/>
    <property type="match status" value="1"/>
</dbReference>
<dbReference type="SUPFAM" id="SSF50729">
    <property type="entry name" value="PH domain-like"/>
    <property type="match status" value="1"/>
</dbReference>
<feature type="domain" description="DH" evidence="14">
    <location>
        <begin position="83"/>
        <end position="328"/>
    </location>
</feature>
<dbReference type="PANTHER" id="PTHR45818">
    <property type="entry name" value="PROTEIN VAV"/>
    <property type="match status" value="1"/>
</dbReference>
<evidence type="ECO:0000259" key="11">
    <source>
        <dbReference type="PROSITE" id="PS50001"/>
    </source>
</evidence>
<dbReference type="InterPro" id="IPR036860">
    <property type="entry name" value="SH2_dom_sf"/>
</dbReference>
<keyword evidence="6" id="KW-0862">Zinc</keyword>
<evidence type="ECO:0000313" key="17">
    <source>
        <dbReference type="EnsemblMetazoa" id="KAF7495956.1"/>
    </source>
</evidence>
<dbReference type="SMART" id="SM00109">
    <property type="entry name" value="C1"/>
    <property type="match status" value="1"/>
</dbReference>
<dbReference type="Gene3D" id="3.30.505.10">
    <property type="entry name" value="SH2 domain"/>
    <property type="match status" value="1"/>
</dbReference>
<dbReference type="Pfam" id="PF22697">
    <property type="entry name" value="SOS1_NGEF_PH"/>
    <property type="match status" value="1"/>
</dbReference>
<dbReference type="SMART" id="SM00252">
    <property type="entry name" value="SH2"/>
    <property type="match status" value="1"/>
</dbReference>
<dbReference type="PROSITE" id="PS50003">
    <property type="entry name" value="PH_DOMAIN"/>
    <property type="match status" value="1"/>
</dbReference>
<dbReference type="SUPFAM" id="SSF48065">
    <property type="entry name" value="DBL homology domain (DH-domain)"/>
    <property type="match status" value="1"/>
</dbReference>
<dbReference type="AlphaFoldDB" id="A0A834RFY4"/>
<organism evidence="16">
    <name type="scientific">Sarcoptes scabiei</name>
    <name type="common">Itch mite</name>
    <name type="synonym">Acarus scabiei</name>
    <dbReference type="NCBI Taxonomy" id="52283"/>
    <lineage>
        <taxon>Eukaryota</taxon>
        <taxon>Metazoa</taxon>
        <taxon>Ecdysozoa</taxon>
        <taxon>Arthropoda</taxon>
        <taxon>Chelicerata</taxon>
        <taxon>Arachnida</taxon>
        <taxon>Acari</taxon>
        <taxon>Acariformes</taxon>
        <taxon>Sarcoptiformes</taxon>
        <taxon>Astigmata</taxon>
        <taxon>Psoroptidia</taxon>
        <taxon>Sarcoptoidea</taxon>
        <taxon>Sarcoptidae</taxon>
        <taxon>Sarcoptinae</taxon>
        <taxon>Sarcoptes</taxon>
    </lineage>
</organism>
<dbReference type="SUPFAM" id="SSF50044">
    <property type="entry name" value="SH3-domain"/>
    <property type="match status" value="2"/>
</dbReference>
<dbReference type="CDD" id="cd01223">
    <property type="entry name" value="PH_Vav"/>
    <property type="match status" value="1"/>
</dbReference>
<dbReference type="SMART" id="SM00233">
    <property type="entry name" value="PH"/>
    <property type="match status" value="1"/>
</dbReference>
<evidence type="ECO:0000259" key="15">
    <source>
        <dbReference type="PROSITE" id="PS50081"/>
    </source>
</evidence>
<dbReference type="PROSITE" id="PS00741">
    <property type="entry name" value="DH_1"/>
    <property type="match status" value="1"/>
</dbReference>
<accession>A0A834RFY4</accession>
<dbReference type="InterPro" id="IPR055251">
    <property type="entry name" value="SOS1_NGEF_PH"/>
</dbReference>
<feature type="domain" description="SH3" evidence="12">
    <location>
        <begin position="580"/>
        <end position="638"/>
    </location>
</feature>
<dbReference type="PROSITE" id="PS50081">
    <property type="entry name" value="ZF_DAG_PE_2"/>
    <property type="match status" value="1"/>
</dbReference>
<dbReference type="OrthoDB" id="5340910at2759"/>
<dbReference type="GO" id="GO:0005737">
    <property type="term" value="C:cytoplasm"/>
    <property type="evidence" value="ECO:0007669"/>
    <property type="project" value="TreeGrafter"/>
</dbReference>
<dbReference type="SMART" id="SM00325">
    <property type="entry name" value="RhoGEF"/>
    <property type="match status" value="1"/>
</dbReference>
<keyword evidence="3" id="KW-0344">Guanine-nucleotide releasing factor</keyword>
<dbReference type="Pfam" id="PF00130">
    <property type="entry name" value="C1_1"/>
    <property type="match status" value="1"/>
</dbReference>
<dbReference type="InterPro" id="IPR002219">
    <property type="entry name" value="PKC_DAG/PE"/>
</dbReference>
<evidence type="ECO:0000313" key="16">
    <source>
        <dbReference type="EMBL" id="KAF7495956.1"/>
    </source>
</evidence>
<keyword evidence="4" id="KW-0479">Metal-binding</keyword>
<dbReference type="PROSITE" id="PS50010">
    <property type="entry name" value="DH_2"/>
    <property type="match status" value="1"/>
</dbReference>
<gene>
    <name evidence="16" type="ORF">SSS_7170</name>
</gene>
<proteinExistence type="predicted"/>
<dbReference type="Gene3D" id="2.30.30.40">
    <property type="entry name" value="SH3 Domains"/>
    <property type="match status" value="2"/>
</dbReference>
<evidence type="ECO:0000259" key="12">
    <source>
        <dbReference type="PROSITE" id="PS50002"/>
    </source>
</evidence>
<dbReference type="InterPro" id="IPR000219">
    <property type="entry name" value="DH_dom"/>
</dbReference>
<dbReference type="GO" id="GO:0035556">
    <property type="term" value="P:intracellular signal transduction"/>
    <property type="evidence" value="ECO:0007669"/>
    <property type="project" value="InterPro"/>
</dbReference>
<evidence type="ECO:0000256" key="9">
    <source>
        <dbReference type="PROSITE-ProRule" id="PRU00192"/>
    </source>
</evidence>
<reference evidence="18" key="1">
    <citation type="journal article" date="2020" name="PLoS Negl. Trop. Dis.">
        <title>High-quality nuclear genome for Sarcoptes scabiei-A critical resource for a neglected parasite.</title>
        <authorList>
            <person name="Korhonen P.K."/>
            <person name="Gasser R.B."/>
            <person name="Ma G."/>
            <person name="Wang T."/>
            <person name="Stroehlein A.J."/>
            <person name="Young N.D."/>
            <person name="Ang C.S."/>
            <person name="Fernando D.D."/>
            <person name="Lu H.C."/>
            <person name="Taylor S."/>
            <person name="Reynolds S.L."/>
            <person name="Mofiz E."/>
            <person name="Najaraj S.H."/>
            <person name="Gowda H."/>
            <person name="Madugundu A."/>
            <person name="Renuse S."/>
            <person name="Holt D."/>
            <person name="Pandey A."/>
            <person name="Papenfuss A.T."/>
            <person name="Fischer K."/>
        </authorList>
    </citation>
    <scope>NUCLEOTIDE SEQUENCE [LARGE SCALE GENOMIC DNA]</scope>
</reference>
<dbReference type="SMART" id="SM00326">
    <property type="entry name" value="SH3"/>
    <property type="match status" value="2"/>
</dbReference>
<keyword evidence="18" id="KW-1185">Reference proteome</keyword>
<feature type="compositionally biased region" description="Low complexity" evidence="10">
    <location>
        <begin position="1033"/>
        <end position="1052"/>
    </location>
</feature>
<dbReference type="GO" id="GO:0005085">
    <property type="term" value="F:guanyl-nucleotide exchange factor activity"/>
    <property type="evidence" value="ECO:0007669"/>
    <property type="project" value="UniProtKB-KW"/>
</dbReference>
<keyword evidence="2" id="KW-0597">Phosphoprotein</keyword>
<dbReference type="SUPFAM" id="SSF55550">
    <property type="entry name" value="SH2 domain"/>
    <property type="match status" value="1"/>
</dbReference>
<feature type="domain" description="SH2" evidence="11">
    <location>
        <begin position="763"/>
        <end position="889"/>
    </location>
</feature>
<evidence type="ECO:0000256" key="10">
    <source>
        <dbReference type="SAM" id="MobiDB-lite"/>
    </source>
</evidence>
<dbReference type="EnsemblMetazoa" id="SSS_7170s_mrna">
    <property type="protein sequence ID" value="KAF7495956.1"/>
    <property type="gene ID" value="SSS_7170"/>
</dbReference>
<dbReference type="PANTHER" id="PTHR45818:SF3">
    <property type="entry name" value="PROTEIN VAV"/>
    <property type="match status" value="1"/>
</dbReference>
<feature type="domain" description="PH" evidence="13">
    <location>
        <begin position="361"/>
        <end position="472"/>
    </location>
</feature>
<dbReference type="GO" id="GO:0016477">
    <property type="term" value="P:cell migration"/>
    <property type="evidence" value="ECO:0007669"/>
    <property type="project" value="TreeGrafter"/>
</dbReference>
<keyword evidence="1 9" id="KW-0728">SH3 domain</keyword>
<dbReference type="CDD" id="cd20810">
    <property type="entry name" value="C1_VAV"/>
    <property type="match status" value="1"/>
</dbReference>
<feature type="region of interest" description="Disordered" evidence="10">
    <location>
        <begin position="1033"/>
        <end position="1073"/>
    </location>
</feature>
<evidence type="ECO:0000313" key="18">
    <source>
        <dbReference type="Proteomes" id="UP000070412"/>
    </source>
</evidence>
<dbReference type="CDD" id="cd00160">
    <property type="entry name" value="RhoGEF"/>
    <property type="match status" value="1"/>
</dbReference>
<dbReference type="EMBL" id="WVUK01000043">
    <property type="protein sequence ID" value="KAF7495956.1"/>
    <property type="molecule type" value="Genomic_DNA"/>
</dbReference>
<sequence>MKMFAFDTDSLMMKEATISARKISPESEKILCLNTIEKSDDQSDFDCFHAEDIYEDLCYVTLRPNSLRSKSSNNTDNHEPMNKRDYCIKELIETESNYCDALEMIIQHFINPLSKVIDSDQTVMIFNNLQSLAELHRNLLDRFNKTLNFTRSAINKDSVCRNNIFSATSMPNLIDAEIEMILMDSNHLHKTRLNNSNSFLNFSKQNTMIRDKSEKSALTIAKLFLNMKDRFLIYGDYCANLPKAQKLLDRLCSDNLLVSQCISRCQNSANQGRFKLRDLLSLPMQRILKYHLLLGELLRQTDSAHSNFDELKKAHELMLDIGSYINEVKRDTEIIEIIRDIQRSIVDLSMPENYELKDYGRLHKDGEVKLHHSDSVRSRLKNRYIFIFDRVLLICKALKNSQYSYKEALVLDEYKIDDMSNFSPIHKFTKNWPFCWSLIPLDDHSIKQSYSFFVKSEECKQKWIEALERAQENVRPRDLSRSDHKFTMSTLPPTTCCHYCKKLLKGTWYQGYLCYVCNTAVHKNCISSVRSCSSIVSDSRKCDQKDFDHFTQANTLLRANLDRKKEINHLNGDTPTPFRMQRILVKASSGNDQKDQLVFQPNDIIIVFTNNDEYWYGRNVRTGEQGLFPPSLVTELVADSPASSSVESPTVATCSVLRFSYDDPLPESKAADFTIIRKHPDESPNMDLAAQISRIYNVPCSAITNSDPRHSFEPVTEYKDRLDSVFIDRFGSRNISSLEANHDKDAFHRLFLGNGFNLEEYAWFAGLMDRQTAQKTLIQLTHGSFLVRVSPKQCNNYAISINYKGQIQHLRIQATRSDGMDERLPSQNHQCQPLSQGSDLKDKSNRMLEHFYLSERRYFQTIADLVHWHEKNSLSESFHLVDTQLLMPYKKAYCHQILGHAIALYAFTGTSTVASSFLSLRKGDRITVLSRAAQDRGWWKGEIGDRIGYFPYRYVNPTTNLLKVEPKPPNDSPSSNTINFFQCPVASLCTEIDNKLEKTIDTNTIESPIISDGLLPKALDSIDHNSKILEPSLCSRSDSSSASASSATTLSSPINSDSGSMNSCQASQAFSAH</sequence>
<evidence type="ECO:0000256" key="6">
    <source>
        <dbReference type="ARBA" id="ARBA00022833"/>
    </source>
</evidence>
<dbReference type="PROSITE" id="PS50001">
    <property type="entry name" value="SH2"/>
    <property type="match status" value="1"/>
</dbReference>
<dbReference type="Proteomes" id="UP000070412">
    <property type="component" value="Unassembled WGS sequence"/>
</dbReference>
<dbReference type="GO" id="GO:0046872">
    <property type="term" value="F:metal ion binding"/>
    <property type="evidence" value="ECO:0007669"/>
    <property type="project" value="UniProtKB-KW"/>
</dbReference>
<dbReference type="InterPro" id="IPR001331">
    <property type="entry name" value="GDS_CDC24_CS"/>
</dbReference>
<dbReference type="InterPro" id="IPR001452">
    <property type="entry name" value="SH3_domain"/>
</dbReference>
<evidence type="ECO:0000256" key="4">
    <source>
        <dbReference type="ARBA" id="ARBA00022723"/>
    </source>
</evidence>
<keyword evidence="5" id="KW-0677">Repeat</keyword>
<dbReference type="GO" id="GO:0048468">
    <property type="term" value="P:cell development"/>
    <property type="evidence" value="ECO:0007669"/>
    <property type="project" value="UniProtKB-ARBA"/>
</dbReference>
<evidence type="ECO:0000256" key="5">
    <source>
        <dbReference type="ARBA" id="ARBA00022737"/>
    </source>
</evidence>
<dbReference type="InterPro" id="IPR000980">
    <property type="entry name" value="SH2"/>
</dbReference>
<dbReference type="InterPro" id="IPR001849">
    <property type="entry name" value="PH_domain"/>
</dbReference>
<dbReference type="Gene3D" id="2.30.29.30">
    <property type="entry name" value="Pleckstrin-homology domain (PH domain)/Phosphotyrosine-binding domain (PTB)"/>
    <property type="match status" value="1"/>
</dbReference>
<evidence type="ECO:0000256" key="2">
    <source>
        <dbReference type="ARBA" id="ARBA00022553"/>
    </source>
</evidence>
<dbReference type="Pfam" id="PF00018">
    <property type="entry name" value="SH3_1"/>
    <property type="match status" value="2"/>
</dbReference>
<evidence type="ECO:0000256" key="8">
    <source>
        <dbReference type="PROSITE-ProRule" id="PRU00191"/>
    </source>
</evidence>
<keyword evidence="7 8" id="KW-0727">SH2 domain</keyword>
<dbReference type="PROSITE" id="PS50002">
    <property type="entry name" value="SH3"/>
    <property type="match status" value="2"/>
</dbReference>
<dbReference type="CDD" id="cd00174">
    <property type="entry name" value="SH3"/>
    <property type="match status" value="1"/>
</dbReference>
<feature type="compositionally biased region" description="Polar residues" evidence="10">
    <location>
        <begin position="1053"/>
        <end position="1073"/>
    </location>
</feature>
<dbReference type="InterPro" id="IPR011993">
    <property type="entry name" value="PH-like_dom_sf"/>
</dbReference>
<evidence type="ECO:0000256" key="7">
    <source>
        <dbReference type="ARBA" id="ARBA00022999"/>
    </source>
</evidence>
<dbReference type="InterPro" id="IPR035899">
    <property type="entry name" value="DBL_dom_sf"/>
</dbReference>